<accession>A0A0J7NQY4</accession>
<keyword evidence="3 11" id="KW-0489">Methyltransferase</keyword>
<dbReference type="GO" id="GO:0005759">
    <property type="term" value="C:mitochondrial matrix"/>
    <property type="evidence" value="ECO:0007669"/>
    <property type="project" value="TreeGrafter"/>
</dbReference>
<evidence type="ECO:0000256" key="10">
    <source>
        <dbReference type="ARBA" id="ARBA00023163"/>
    </source>
</evidence>
<dbReference type="PANTHER" id="PTHR11727:SF13">
    <property type="entry name" value="DIMETHYLADENOSINE TRANSFERASE 2, MITOCHONDRIAL"/>
    <property type="match status" value="1"/>
</dbReference>
<dbReference type="Gene3D" id="3.40.50.150">
    <property type="entry name" value="Vaccinia Virus protein VP39"/>
    <property type="match status" value="1"/>
</dbReference>
<keyword evidence="4 11" id="KW-0808">Transferase</keyword>
<keyword evidence="8" id="KW-0805">Transcription regulation</keyword>
<protein>
    <recommendedName>
        <fullName evidence="12">rRNA adenine N(6)-methyltransferase</fullName>
        <ecNumber evidence="12">2.1.1.-</ecNumber>
    </recommendedName>
</protein>
<comment type="caution">
    <text evidence="11">Lacks conserved residue(s) required for the propagation of feature annotation.</text>
</comment>
<keyword evidence="5 11" id="KW-0949">S-adenosyl-L-methionine</keyword>
<proteinExistence type="inferred from homology"/>
<feature type="binding site" evidence="11">
    <location>
        <position position="229"/>
    </location>
    <ligand>
        <name>S-adenosyl-L-methionine</name>
        <dbReference type="ChEBI" id="CHEBI:59789"/>
    </ligand>
</feature>
<dbReference type="GO" id="GO:0003723">
    <property type="term" value="F:RNA binding"/>
    <property type="evidence" value="ECO:0007669"/>
    <property type="project" value="UniProtKB-UniRule"/>
</dbReference>
<keyword evidence="16" id="KW-1185">Reference proteome</keyword>
<dbReference type="InterPro" id="IPR001737">
    <property type="entry name" value="KsgA/Erm"/>
</dbReference>
<keyword evidence="10" id="KW-0804">Transcription</keyword>
<evidence type="ECO:0000256" key="6">
    <source>
        <dbReference type="ARBA" id="ARBA00022884"/>
    </source>
</evidence>
<dbReference type="PROSITE" id="PS51689">
    <property type="entry name" value="SAM_RNA_A_N6_MT"/>
    <property type="match status" value="1"/>
</dbReference>
<dbReference type="OrthoDB" id="9895503at2759"/>
<evidence type="ECO:0000256" key="2">
    <source>
        <dbReference type="ARBA" id="ARBA00022552"/>
    </source>
</evidence>
<dbReference type="GO" id="GO:0034246">
    <property type="term" value="F:mitochondrial transcription factor activity"/>
    <property type="evidence" value="ECO:0007669"/>
    <property type="project" value="TreeGrafter"/>
</dbReference>
<comment type="similarity">
    <text evidence="11 12">Belongs to the class I-like SAM-binding methyltransferase superfamily. rRNA adenine N(6)-methyltransferase family.</text>
</comment>
<dbReference type="EC" id="2.1.1.-" evidence="12"/>
<evidence type="ECO:0000256" key="12">
    <source>
        <dbReference type="RuleBase" id="RU362106"/>
    </source>
</evidence>
<dbReference type="EMBL" id="LBMM01002400">
    <property type="protein sequence ID" value="KMQ94875.1"/>
    <property type="molecule type" value="Genomic_DNA"/>
</dbReference>
<keyword evidence="6 11" id="KW-0694">RNA-binding</keyword>
<keyword evidence="7" id="KW-0809">Transit peptide</keyword>
<feature type="coiled-coil region" evidence="13">
    <location>
        <begin position="42"/>
        <end position="69"/>
    </location>
</feature>
<dbReference type="PANTHER" id="PTHR11727">
    <property type="entry name" value="DIMETHYLADENOSINE TRANSFERASE"/>
    <property type="match status" value="1"/>
</dbReference>
<evidence type="ECO:0000256" key="5">
    <source>
        <dbReference type="ARBA" id="ARBA00022691"/>
    </source>
</evidence>
<evidence type="ECO:0000256" key="13">
    <source>
        <dbReference type="SAM" id="Coils"/>
    </source>
</evidence>
<dbReference type="GO" id="GO:0006391">
    <property type="term" value="P:transcription initiation at mitochondrial promoter"/>
    <property type="evidence" value="ECO:0007669"/>
    <property type="project" value="TreeGrafter"/>
</dbReference>
<gene>
    <name evidence="15" type="ORF">RF55_4947</name>
</gene>
<evidence type="ECO:0000256" key="9">
    <source>
        <dbReference type="ARBA" id="ARBA00023128"/>
    </source>
</evidence>
<name>A0A0J7NQY4_LASNI</name>
<evidence type="ECO:0000256" key="1">
    <source>
        <dbReference type="ARBA" id="ARBA00004173"/>
    </source>
</evidence>
<keyword evidence="14" id="KW-0732">Signal</keyword>
<evidence type="ECO:0000313" key="16">
    <source>
        <dbReference type="Proteomes" id="UP000036403"/>
    </source>
</evidence>
<comment type="caution">
    <text evidence="15">The sequence shown here is derived from an EMBL/GenBank/DDBJ whole genome shotgun (WGS) entry which is preliminary data.</text>
</comment>
<keyword evidence="2 12" id="KW-0698">rRNA processing</keyword>
<organism evidence="15 16">
    <name type="scientific">Lasius niger</name>
    <name type="common">Black garden ant</name>
    <dbReference type="NCBI Taxonomy" id="67767"/>
    <lineage>
        <taxon>Eukaryota</taxon>
        <taxon>Metazoa</taxon>
        <taxon>Ecdysozoa</taxon>
        <taxon>Arthropoda</taxon>
        <taxon>Hexapoda</taxon>
        <taxon>Insecta</taxon>
        <taxon>Pterygota</taxon>
        <taxon>Neoptera</taxon>
        <taxon>Endopterygota</taxon>
        <taxon>Hymenoptera</taxon>
        <taxon>Apocrita</taxon>
        <taxon>Aculeata</taxon>
        <taxon>Formicoidea</taxon>
        <taxon>Formicidae</taxon>
        <taxon>Formicinae</taxon>
        <taxon>Lasius</taxon>
        <taxon>Lasius</taxon>
    </lineage>
</organism>
<dbReference type="SUPFAM" id="SSF53335">
    <property type="entry name" value="S-adenosyl-L-methionine-dependent methyltransferases"/>
    <property type="match status" value="1"/>
</dbReference>
<feature type="chain" id="PRO_5005291486" description="rRNA adenine N(6)-methyltransferase" evidence="14">
    <location>
        <begin position="21"/>
        <end position="443"/>
    </location>
</feature>
<keyword evidence="9" id="KW-0496">Mitochondrion</keyword>
<evidence type="ECO:0000256" key="14">
    <source>
        <dbReference type="SAM" id="SignalP"/>
    </source>
</evidence>
<dbReference type="Proteomes" id="UP000036403">
    <property type="component" value="Unassembled WGS sequence"/>
</dbReference>
<evidence type="ECO:0000313" key="15">
    <source>
        <dbReference type="EMBL" id="KMQ94875.1"/>
    </source>
</evidence>
<dbReference type="Pfam" id="PF00398">
    <property type="entry name" value="RrnaAD"/>
    <property type="match status" value="1"/>
</dbReference>
<dbReference type="InterPro" id="IPR029063">
    <property type="entry name" value="SAM-dependent_MTases_sf"/>
</dbReference>
<comment type="subcellular location">
    <subcellularLocation>
        <location evidence="1">Mitochondrion</location>
    </subcellularLocation>
</comment>
<evidence type="ECO:0000256" key="11">
    <source>
        <dbReference type="PROSITE-ProRule" id="PRU01026"/>
    </source>
</evidence>
<reference evidence="15 16" key="1">
    <citation type="submission" date="2015-04" db="EMBL/GenBank/DDBJ databases">
        <title>Lasius niger genome sequencing.</title>
        <authorList>
            <person name="Konorov E.A."/>
            <person name="Nikitin M.A."/>
            <person name="Kirill M.V."/>
            <person name="Chang P."/>
        </authorList>
    </citation>
    <scope>NUCLEOTIDE SEQUENCE [LARGE SCALE GENOMIC DNA]</scope>
    <source>
        <tissue evidence="15">Whole</tissue>
    </source>
</reference>
<feature type="signal peptide" evidence="14">
    <location>
        <begin position="1"/>
        <end position="20"/>
    </location>
</feature>
<evidence type="ECO:0000256" key="3">
    <source>
        <dbReference type="ARBA" id="ARBA00022603"/>
    </source>
</evidence>
<keyword evidence="13" id="KW-0175">Coiled coil</keyword>
<evidence type="ECO:0000256" key="7">
    <source>
        <dbReference type="ARBA" id="ARBA00022946"/>
    </source>
</evidence>
<feature type="binding site" evidence="11">
    <location>
        <position position="161"/>
    </location>
    <ligand>
        <name>S-adenosyl-L-methionine</name>
        <dbReference type="ChEBI" id="CHEBI:59789"/>
    </ligand>
</feature>
<dbReference type="PaxDb" id="67767-A0A0J7NQY4"/>
<evidence type="ECO:0000256" key="4">
    <source>
        <dbReference type="ARBA" id="ARBA00022679"/>
    </source>
</evidence>
<dbReference type="STRING" id="67767.A0A0J7NQY4"/>
<dbReference type="GO" id="GO:0000179">
    <property type="term" value="F:rRNA (adenine-N6,N6-)-dimethyltransferase activity"/>
    <property type="evidence" value="ECO:0007669"/>
    <property type="project" value="UniProtKB-UniRule"/>
</dbReference>
<sequence>MMSMRRLLFFVITSWLSGRSKHILNVYYSTLTSDSSIYECSKEAKYNDAAEMKKEIEEIKLKMKKMKRKSVLDDKEILDIISYVRNVNPDLVNVCTKQLKFCKRDVDVLYFIDRDTAVQYVSLIKNDLLKNTCFVAELNPGYGVLTTELLKVDVPLIHLYEAKKDLYPILNAIHKMYPGRLDLRNFNLLRISNLLYKDKLKGENQVQEIFQGVENKKWEDETSMQIVGAMSSNMFFHHLIQSLLFRNCFMSHGRPVFYLAVPPSLWHKYSCDISNNKIYTCTKVMFQTMFNYKLLGTLHRNAFLPWPKQNKKLKHISTREWAKQDYEQLNVVKVEPKVNLYSQLSQDNWITFSYFVRHHMQKRSNRVIPELEKWIPGCGIRLIAKDYTIFTQFGDLTPAQMMELFKEFKSWPEYNESNFLATMNDLSAHHEFIEFEDNLKIDE</sequence>
<evidence type="ECO:0000256" key="8">
    <source>
        <dbReference type="ARBA" id="ARBA00023015"/>
    </source>
</evidence>
<dbReference type="AlphaFoldDB" id="A0A0J7NQY4"/>